<keyword evidence="2 4" id="KW-0863">Zinc-finger</keyword>
<reference evidence="10" key="3">
    <citation type="journal article" date="2014" name="Nature">
        <title>Elephant shark genome provides unique insights into gnathostome evolution.</title>
        <authorList>
            <consortium name="International Elephant Shark Genome Sequencing Consortium"/>
            <person name="Venkatesh B."/>
            <person name="Lee A.P."/>
            <person name="Ravi V."/>
            <person name="Maurya A.K."/>
            <person name="Lian M.M."/>
            <person name="Swann J.B."/>
            <person name="Ohta Y."/>
            <person name="Flajnik M.F."/>
            <person name="Sutoh Y."/>
            <person name="Kasahara M."/>
            <person name="Hoon S."/>
            <person name="Gangu V."/>
            <person name="Roy S.W."/>
            <person name="Irimia M."/>
            <person name="Korzh V."/>
            <person name="Kondrychyn I."/>
            <person name="Lim Z.W."/>
            <person name="Tay B.H."/>
            <person name="Tohari S."/>
            <person name="Kong K.W."/>
            <person name="Ho S."/>
            <person name="Lorente-Galdos B."/>
            <person name="Quilez J."/>
            <person name="Marques-Bonet T."/>
            <person name="Raney B.J."/>
            <person name="Ingham P.W."/>
            <person name="Tay A."/>
            <person name="Hillier L.W."/>
            <person name="Minx P."/>
            <person name="Boehm T."/>
            <person name="Wilson R.K."/>
            <person name="Brenner S."/>
            <person name="Warren W.C."/>
        </authorList>
    </citation>
    <scope>NUCLEOTIDE SEQUENCE [LARGE SCALE GENOMIC DNA]</scope>
</reference>
<dbReference type="OMA" id="GHTFCAN"/>
<name>A0A4W3KAQ0_CALMI</name>
<evidence type="ECO:0000256" key="3">
    <source>
        <dbReference type="ARBA" id="ARBA00022833"/>
    </source>
</evidence>
<dbReference type="InterPro" id="IPR001293">
    <property type="entry name" value="Znf_TRAF"/>
</dbReference>
<reference evidence="10" key="1">
    <citation type="journal article" date="2006" name="Science">
        <title>Ancient noncoding elements conserved in the human genome.</title>
        <authorList>
            <person name="Venkatesh B."/>
            <person name="Kirkness E.F."/>
            <person name="Loh Y.H."/>
            <person name="Halpern A.L."/>
            <person name="Lee A.P."/>
            <person name="Johnson J."/>
            <person name="Dandona N."/>
            <person name="Viswanathan L.D."/>
            <person name="Tay A."/>
            <person name="Venter J.C."/>
            <person name="Strausberg R.L."/>
            <person name="Brenner S."/>
        </authorList>
    </citation>
    <scope>NUCLEOTIDE SEQUENCE [LARGE SCALE GENOMIC DNA]</scope>
</reference>
<feature type="domain" description="RING-type" evidence="6">
    <location>
        <begin position="22"/>
        <end position="60"/>
    </location>
</feature>
<feature type="compositionally biased region" description="Polar residues" evidence="5">
    <location>
        <begin position="278"/>
        <end position="287"/>
    </location>
</feature>
<dbReference type="InterPro" id="IPR001841">
    <property type="entry name" value="Znf_RING"/>
</dbReference>
<dbReference type="InterPro" id="IPR017907">
    <property type="entry name" value="Znf_RING_CS"/>
</dbReference>
<reference evidence="10" key="2">
    <citation type="journal article" date="2007" name="PLoS Biol.">
        <title>Survey sequencing and comparative analysis of the elephant shark (Callorhinchus milii) genome.</title>
        <authorList>
            <person name="Venkatesh B."/>
            <person name="Kirkness E.F."/>
            <person name="Loh Y.H."/>
            <person name="Halpern A.L."/>
            <person name="Lee A.P."/>
            <person name="Johnson J."/>
            <person name="Dandona N."/>
            <person name="Viswanathan L.D."/>
            <person name="Tay A."/>
            <person name="Venter J.C."/>
            <person name="Strausberg R.L."/>
            <person name="Brenner S."/>
        </authorList>
    </citation>
    <scope>NUCLEOTIDE SEQUENCE [LARGE SCALE GENOMIC DNA]</scope>
</reference>
<dbReference type="SMART" id="SM00184">
    <property type="entry name" value="RING"/>
    <property type="match status" value="1"/>
</dbReference>
<proteinExistence type="predicted"/>
<keyword evidence="3 4" id="KW-0862">Zinc</keyword>
<dbReference type="Ensembl" id="ENSCMIT00000042483.1">
    <property type="protein sequence ID" value="ENSCMIP00000041885.1"/>
    <property type="gene ID" value="ENSCMIG00000017436.1"/>
</dbReference>
<evidence type="ECO:0000259" key="8">
    <source>
        <dbReference type="PROSITE" id="PS51081"/>
    </source>
</evidence>
<dbReference type="PANTHER" id="PTHR10131:SF94">
    <property type="entry name" value="TNF RECEPTOR-ASSOCIATED FACTOR 4"/>
    <property type="match status" value="1"/>
</dbReference>
<dbReference type="Gene3D" id="3.30.40.10">
    <property type="entry name" value="Zinc/RING finger domain, C3HC4 (zinc finger)"/>
    <property type="match status" value="2"/>
</dbReference>
<reference evidence="9" key="4">
    <citation type="submission" date="2025-05" db="UniProtKB">
        <authorList>
            <consortium name="Ensembl"/>
        </authorList>
    </citation>
    <scope>IDENTIFICATION</scope>
</reference>
<keyword evidence="10" id="KW-1185">Reference proteome</keyword>
<protein>
    <recommendedName>
        <fullName evidence="11">RING-type domain-containing protein</fullName>
    </recommendedName>
</protein>
<dbReference type="Pfam" id="PF13923">
    <property type="entry name" value="zf-C3HC4_2"/>
    <property type="match status" value="1"/>
</dbReference>
<dbReference type="AlphaFoldDB" id="A0A4W3KAQ0"/>
<organism evidence="9 10">
    <name type="scientific">Callorhinchus milii</name>
    <name type="common">Ghost shark</name>
    <dbReference type="NCBI Taxonomy" id="7868"/>
    <lineage>
        <taxon>Eukaryota</taxon>
        <taxon>Metazoa</taxon>
        <taxon>Chordata</taxon>
        <taxon>Craniata</taxon>
        <taxon>Vertebrata</taxon>
        <taxon>Chondrichthyes</taxon>
        <taxon>Holocephali</taxon>
        <taxon>Chimaeriformes</taxon>
        <taxon>Callorhinchidae</taxon>
        <taxon>Callorhinchus</taxon>
    </lineage>
</organism>
<evidence type="ECO:0000256" key="2">
    <source>
        <dbReference type="ARBA" id="ARBA00022771"/>
    </source>
</evidence>
<feature type="region of interest" description="Disordered" evidence="5">
    <location>
        <begin position="206"/>
        <end position="292"/>
    </location>
</feature>
<feature type="compositionally biased region" description="Basic and acidic residues" evidence="5">
    <location>
        <begin position="242"/>
        <end position="255"/>
    </location>
</feature>
<dbReference type="PROSITE" id="PS50145">
    <property type="entry name" value="ZF_TRAF"/>
    <property type="match status" value="1"/>
</dbReference>
<feature type="compositionally biased region" description="Acidic residues" evidence="5">
    <location>
        <begin position="206"/>
        <end position="219"/>
    </location>
</feature>
<dbReference type="Proteomes" id="UP000314986">
    <property type="component" value="Unassembled WGS sequence"/>
</dbReference>
<feature type="compositionally biased region" description="Low complexity" evidence="5">
    <location>
        <begin position="223"/>
        <end position="241"/>
    </location>
</feature>
<dbReference type="GO" id="GO:0008270">
    <property type="term" value="F:zinc ion binding"/>
    <property type="evidence" value="ECO:0007669"/>
    <property type="project" value="UniProtKB-KW"/>
</dbReference>
<dbReference type="Ensembl" id="ENSCMIT00000042480.1">
    <property type="protein sequence ID" value="ENSCMIP00000041882.1"/>
    <property type="gene ID" value="ENSCMIG00000017436.1"/>
</dbReference>
<dbReference type="SUPFAM" id="SSF49599">
    <property type="entry name" value="TRAF domain-like"/>
    <property type="match status" value="1"/>
</dbReference>
<dbReference type="InterPro" id="IPR013010">
    <property type="entry name" value="Znf_SIAH"/>
</dbReference>
<dbReference type="PROSITE" id="PS00518">
    <property type="entry name" value="ZF_RING_1"/>
    <property type="match status" value="1"/>
</dbReference>
<evidence type="ECO:0000256" key="5">
    <source>
        <dbReference type="SAM" id="MobiDB-lite"/>
    </source>
</evidence>
<feature type="domain" description="SIAH-type" evidence="8">
    <location>
        <begin position="80"/>
        <end position="138"/>
    </location>
</feature>
<evidence type="ECO:0000313" key="9">
    <source>
        <dbReference type="Ensembl" id="ENSCMIP00000041885.1"/>
    </source>
</evidence>
<dbReference type="GeneTree" id="ENSGT00530000063647"/>
<evidence type="ECO:0000313" key="10">
    <source>
        <dbReference type="Proteomes" id="UP000314986"/>
    </source>
</evidence>
<evidence type="ECO:0000259" key="7">
    <source>
        <dbReference type="PROSITE" id="PS50145"/>
    </source>
</evidence>
<feature type="domain" description="TRAF-type" evidence="7">
    <location>
        <begin position="103"/>
        <end position="157"/>
    </location>
</feature>
<evidence type="ECO:0000256" key="4">
    <source>
        <dbReference type="PROSITE-ProRule" id="PRU00207"/>
    </source>
</evidence>
<keyword evidence="1 4" id="KW-0479">Metal-binding</keyword>
<dbReference type="PROSITE" id="PS50089">
    <property type="entry name" value="ZF_RING_2"/>
    <property type="match status" value="1"/>
</dbReference>
<feature type="zinc finger region" description="TRAF-type" evidence="4">
    <location>
        <begin position="103"/>
        <end position="157"/>
    </location>
</feature>
<sequence>MEKGHGYDVELFTSVPDPVFICPICQGVLNNPVELNCQHFFCYACIVKWFKRKCECPYCRKRTKAMARSVVPIIQNMIGRLMMKCGNTIHGCPATFPLEQYATHRKVCEFRLAKCECEGCPAIMPHKDLPAHRQVCEFWKQPCRMGCGAQLTWLQLEKHNCYRDMKAKYDGAIAYLEFCFNRMSTILKHKEECFCQVVSITDDYADESSEANEDEENDELAPNSINENASSVSSRSSSGSNTEHDVTPSRPEIRQRNRHACYEAVDGAGNNGGDEASPSISPNTRAQAVSHRHRIRPRGLRIFRQRVTWNPFDLRFGSVYRRMRVRPYCR</sequence>
<dbReference type="PANTHER" id="PTHR10131">
    <property type="entry name" value="TNF RECEPTOR ASSOCIATED FACTOR"/>
    <property type="match status" value="1"/>
</dbReference>
<evidence type="ECO:0000256" key="1">
    <source>
        <dbReference type="ARBA" id="ARBA00022723"/>
    </source>
</evidence>
<evidence type="ECO:0000259" key="6">
    <source>
        <dbReference type="PROSITE" id="PS50089"/>
    </source>
</evidence>
<dbReference type="STRING" id="7868.ENSCMIP00000041885"/>
<dbReference type="PROSITE" id="PS51081">
    <property type="entry name" value="ZF_SIAH"/>
    <property type="match status" value="1"/>
</dbReference>
<evidence type="ECO:0008006" key="11">
    <source>
        <dbReference type="Google" id="ProtNLM"/>
    </source>
</evidence>
<dbReference type="SUPFAM" id="SSF57850">
    <property type="entry name" value="RING/U-box"/>
    <property type="match status" value="1"/>
</dbReference>
<accession>A0A4W3KAQ0</accession>
<dbReference type="InterPro" id="IPR013083">
    <property type="entry name" value="Znf_RING/FYVE/PHD"/>
</dbReference>